<dbReference type="Gene3D" id="1.10.287.1260">
    <property type="match status" value="1"/>
</dbReference>
<dbReference type="PANTHER" id="PTHR30566">
    <property type="entry name" value="YNAI-RELATED MECHANOSENSITIVE ION CHANNEL"/>
    <property type="match status" value="1"/>
</dbReference>
<evidence type="ECO:0000256" key="3">
    <source>
        <dbReference type="ARBA" id="ARBA00022475"/>
    </source>
</evidence>
<dbReference type="EMBL" id="SHKW01000001">
    <property type="protein sequence ID" value="RZU43048.1"/>
    <property type="molecule type" value="Genomic_DNA"/>
</dbReference>
<evidence type="ECO:0000259" key="9">
    <source>
        <dbReference type="Pfam" id="PF00924"/>
    </source>
</evidence>
<name>A0A4Q7YZ40_9BACT</name>
<feature type="region of interest" description="Disordered" evidence="7">
    <location>
        <begin position="37"/>
        <end position="83"/>
    </location>
</feature>
<evidence type="ECO:0000313" key="11">
    <source>
        <dbReference type="EMBL" id="RZU43048.1"/>
    </source>
</evidence>
<evidence type="ECO:0000259" key="10">
    <source>
        <dbReference type="Pfam" id="PF21088"/>
    </source>
</evidence>
<keyword evidence="6 8" id="KW-0472">Membrane</keyword>
<dbReference type="InterPro" id="IPR006685">
    <property type="entry name" value="MscS_channel_2nd"/>
</dbReference>
<dbReference type="GO" id="GO:0005886">
    <property type="term" value="C:plasma membrane"/>
    <property type="evidence" value="ECO:0007669"/>
    <property type="project" value="UniProtKB-SubCell"/>
</dbReference>
<dbReference type="SUPFAM" id="SSF82861">
    <property type="entry name" value="Mechanosensitive channel protein MscS (YggB), transmembrane region"/>
    <property type="match status" value="1"/>
</dbReference>
<gene>
    <name evidence="11" type="ORF">BDD14_4657</name>
</gene>
<comment type="subcellular location">
    <subcellularLocation>
        <location evidence="1">Cell membrane</location>
        <topology evidence="1">Multi-pass membrane protein</topology>
    </subcellularLocation>
</comment>
<dbReference type="InterPro" id="IPR011066">
    <property type="entry name" value="MscS_channel_C_sf"/>
</dbReference>
<comment type="caution">
    <text evidence="11">The sequence shown here is derived from an EMBL/GenBank/DDBJ whole genome shotgun (WGS) entry which is preliminary data.</text>
</comment>
<dbReference type="InterPro" id="IPR006686">
    <property type="entry name" value="MscS_channel_CS"/>
</dbReference>
<dbReference type="PANTHER" id="PTHR30566:SF5">
    <property type="entry name" value="MECHANOSENSITIVE ION CHANNEL PROTEIN 1, MITOCHONDRIAL-RELATED"/>
    <property type="match status" value="1"/>
</dbReference>
<dbReference type="Pfam" id="PF21088">
    <property type="entry name" value="MS_channel_1st"/>
    <property type="match status" value="1"/>
</dbReference>
<evidence type="ECO:0000256" key="8">
    <source>
        <dbReference type="SAM" id="Phobius"/>
    </source>
</evidence>
<dbReference type="InterPro" id="IPR049142">
    <property type="entry name" value="MS_channel_1st"/>
</dbReference>
<organism evidence="11 12">
    <name type="scientific">Edaphobacter modestus</name>
    <dbReference type="NCBI Taxonomy" id="388466"/>
    <lineage>
        <taxon>Bacteria</taxon>
        <taxon>Pseudomonadati</taxon>
        <taxon>Acidobacteriota</taxon>
        <taxon>Terriglobia</taxon>
        <taxon>Terriglobales</taxon>
        <taxon>Acidobacteriaceae</taxon>
        <taxon>Edaphobacter</taxon>
    </lineage>
</organism>
<dbReference type="SUPFAM" id="SSF82689">
    <property type="entry name" value="Mechanosensitive channel protein MscS (YggB), C-terminal domain"/>
    <property type="match status" value="1"/>
</dbReference>
<dbReference type="InterPro" id="IPR011014">
    <property type="entry name" value="MscS_channel_TM-2"/>
</dbReference>
<dbReference type="OrthoDB" id="9809206at2"/>
<reference evidence="11 12" key="1">
    <citation type="submission" date="2019-02" db="EMBL/GenBank/DDBJ databases">
        <title>Genomic Encyclopedia of Archaeal and Bacterial Type Strains, Phase II (KMG-II): from individual species to whole genera.</title>
        <authorList>
            <person name="Goeker M."/>
        </authorList>
    </citation>
    <scope>NUCLEOTIDE SEQUENCE [LARGE SCALE GENOMIC DNA]</scope>
    <source>
        <strain evidence="11 12">DSM 18101</strain>
    </source>
</reference>
<feature type="transmembrane region" description="Helical" evidence="8">
    <location>
        <begin position="220"/>
        <end position="240"/>
    </location>
</feature>
<dbReference type="InterPro" id="IPR023408">
    <property type="entry name" value="MscS_beta-dom_sf"/>
</dbReference>
<dbReference type="InterPro" id="IPR010920">
    <property type="entry name" value="LSM_dom_sf"/>
</dbReference>
<feature type="transmembrane region" description="Helical" evidence="8">
    <location>
        <begin position="295"/>
        <end position="313"/>
    </location>
</feature>
<dbReference type="Proteomes" id="UP000292958">
    <property type="component" value="Unassembled WGS sequence"/>
</dbReference>
<feature type="transmembrane region" description="Helical" evidence="8">
    <location>
        <begin position="349"/>
        <end position="382"/>
    </location>
</feature>
<dbReference type="PROSITE" id="PS01246">
    <property type="entry name" value="UPF0003"/>
    <property type="match status" value="1"/>
</dbReference>
<proteinExistence type="inferred from homology"/>
<dbReference type="RefSeq" id="WP_130421320.1">
    <property type="nucleotide sequence ID" value="NZ_SHKW01000001.1"/>
</dbReference>
<dbReference type="Gene3D" id="2.30.30.60">
    <property type="match status" value="1"/>
</dbReference>
<dbReference type="SUPFAM" id="SSF50182">
    <property type="entry name" value="Sm-like ribonucleoproteins"/>
    <property type="match status" value="1"/>
</dbReference>
<keyword evidence="4 8" id="KW-0812">Transmembrane</keyword>
<evidence type="ECO:0000256" key="5">
    <source>
        <dbReference type="ARBA" id="ARBA00022989"/>
    </source>
</evidence>
<feature type="transmembrane region" description="Helical" evidence="8">
    <location>
        <begin position="263"/>
        <end position="283"/>
    </location>
</feature>
<keyword evidence="12" id="KW-1185">Reference proteome</keyword>
<evidence type="ECO:0000313" key="12">
    <source>
        <dbReference type="Proteomes" id="UP000292958"/>
    </source>
</evidence>
<sequence length="570" mass="63026">MFDHIQIKDASEPRRLRLLPLLLLLLPLLLAALAGANAQTSPRTKRASKKAAAPPPAATTPAAAPAPVQPPPPDPFGRSTPRGTVLGFLRAAESQDYARAAKFLDTKLPEQQAEQLASQLKALFDLGPSTEFEKFSRLPEGNLEDGLPDSREKVGVVTTPAATFDILLDRIARPNESSIWLFSRETLDRVPSAYASTRHTDFSRYFPSWTSRVRILSIPLWRWSVILLALVIAFVLARLLSRLVRWILSISFRRNMTRTVERAIAKLNGPTFGLMLALLERIAADYAITALARRYWILGSILTAIVSTAWMLVRLTDISIAFLTLRLLLLGQIERITLVGMLAKMLKILIVLVLVIVLLTLAGVNVSALVTGLGIGGIALALASQKTLADLFGGISIVMRGAVRVNDYCTVAGKTGTVEEIGISSLRLRTLDRSVISIPNSKVAEMELENFSMRDQFWIHQTFTLRFDTSHTTVQKVLDDIFAILTHRPDIDERTARIRVVRLTPAGPEIEVYAYYNKPGGDYNSFLAEQEKVILEMMRIVEEAGTSMTTPIGVVRLDAEKSHPVRHPDS</sequence>
<dbReference type="Pfam" id="PF00924">
    <property type="entry name" value="MS_channel_2nd"/>
    <property type="match status" value="1"/>
</dbReference>
<evidence type="ECO:0000256" key="7">
    <source>
        <dbReference type="SAM" id="MobiDB-lite"/>
    </source>
</evidence>
<dbReference type="AlphaFoldDB" id="A0A4Q7YZ40"/>
<evidence type="ECO:0000256" key="1">
    <source>
        <dbReference type="ARBA" id="ARBA00004651"/>
    </source>
</evidence>
<dbReference type="GO" id="GO:0008381">
    <property type="term" value="F:mechanosensitive monoatomic ion channel activity"/>
    <property type="evidence" value="ECO:0007669"/>
    <property type="project" value="UniProtKB-ARBA"/>
</dbReference>
<feature type="domain" description="Mechanosensitive ion channel transmembrane helices 2/3" evidence="10">
    <location>
        <begin position="344"/>
        <end position="385"/>
    </location>
</feature>
<evidence type="ECO:0000256" key="6">
    <source>
        <dbReference type="ARBA" id="ARBA00023136"/>
    </source>
</evidence>
<keyword evidence="5 8" id="KW-1133">Transmembrane helix</keyword>
<comment type="similarity">
    <text evidence="2">Belongs to the MscS (TC 1.A.23) family.</text>
</comment>
<keyword evidence="3" id="KW-1003">Cell membrane</keyword>
<protein>
    <submittedName>
        <fullName evidence="11">MscS family membrane protein</fullName>
    </submittedName>
</protein>
<feature type="domain" description="Mechanosensitive ion channel MscS" evidence="9">
    <location>
        <begin position="387"/>
        <end position="452"/>
    </location>
</feature>
<evidence type="ECO:0000256" key="2">
    <source>
        <dbReference type="ARBA" id="ARBA00008017"/>
    </source>
</evidence>
<evidence type="ECO:0000256" key="4">
    <source>
        <dbReference type="ARBA" id="ARBA00022692"/>
    </source>
</evidence>
<accession>A0A4Q7YZ40</accession>